<dbReference type="PANTHER" id="PTHR35339">
    <property type="entry name" value="LINALOOL DEHYDRATASE_ISOMERASE DOMAIN-CONTAINING PROTEIN"/>
    <property type="match status" value="1"/>
</dbReference>
<dbReference type="Proteomes" id="UP000324678">
    <property type="component" value="Chromosome"/>
</dbReference>
<dbReference type="KEGG" id="ail:FLP10_06320"/>
<feature type="domain" description="DUF2264" evidence="1">
    <location>
        <begin position="18"/>
        <end position="365"/>
    </location>
</feature>
<keyword evidence="3" id="KW-1185">Reference proteome</keyword>
<name>A0A5C1YF50_9MICO</name>
<dbReference type="OrthoDB" id="9813465at2"/>
<reference evidence="2 3" key="1">
    <citation type="submission" date="2019-09" db="EMBL/GenBank/DDBJ databases">
        <title>Genome sequencing of strain KACC 19306.</title>
        <authorList>
            <person name="Heo J."/>
            <person name="Kim S.-J."/>
            <person name="Kim J.-S."/>
            <person name="Hong S.-B."/>
            <person name="Kwon S.-W."/>
        </authorList>
    </citation>
    <scope>NUCLEOTIDE SEQUENCE [LARGE SCALE GENOMIC DNA]</scope>
    <source>
        <strain evidence="2 3">KACC 19306</strain>
    </source>
</reference>
<dbReference type="InterPro" id="IPR016624">
    <property type="entry name" value="UCP014753"/>
</dbReference>
<evidence type="ECO:0000313" key="2">
    <source>
        <dbReference type="EMBL" id="QEO14080.1"/>
    </source>
</evidence>
<evidence type="ECO:0000313" key="3">
    <source>
        <dbReference type="Proteomes" id="UP000324678"/>
    </source>
</evidence>
<dbReference type="InterPro" id="IPR049349">
    <property type="entry name" value="DUF2264_N"/>
</dbReference>
<dbReference type="AlphaFoldDB" id="A0A5C1YF50"/>
<dbReference type="PANTHER" id="PTHR35339:SF4">
    <property type="entry name" value="LINALOOL DEHYDRATASE_ISOMERASE DOMAIN-CONTAINING PROTEIN"/>
    <property type="match status" value="1"/>
</dbReference>
<dbReference type="RefSeq" id="WP_149160102.1">
    <property type="nucleotide sequence ID" value="NZ_CP043505.1"/>
</dbReference>
<sequence length="666" mass="71049">MSPHSSTPPPARRHGDRTRAEWVAYADRLLGGAAKWASPGNALITPPGAEGGYGRAVDGLEGFARTFLLAGFRIAGDEGRGLTELIEFYSRGIRTGVDPDAPDRWVRLDEHPQAKVEAASIALMLDLTRPWIWEQFDETTRARVIDYLAPAVGDQTYPRTNWLWFRLVVQTFLRSVGGPWSPDDVAADLALHDSFARADGWMSDGHERSYDHYVGWALHLYPVLWSRMAGAAELAGGRTEHDVVALDRYLQDAIALVGADGSPLIQGRSLIYRFAAAAPFWVGALAEVPSLSPGALRHAADRIVQHFDDHGVPDRAGLLTMGWHGEWRGLAQSYSGPASPYWAAKGLLGIALPADHPVWSAPAEPLPVESGDFVRVVRAAGWAISGTRADGIVRIANHGTDHAAAGDLVGDSPLYARIGYSTATAPLLDDRAWVDPLDQSVALVDADGEATHRAGMELTEVRLDDDGHSPVAVAASTSVAHLVRPDHELPRHGSGLGGEAVPLGRINVQSIVRGPWEVRLVSVDALEDGVSPESLRLRIGGWPVAGDAPVAGVTDHGFAHAAVGGRVSAIHPLRGDASGRIEVRRGASILGATAVVPVLEYPVVPGERIAVLVELGGATVDAATAKPAQLELIDADAESVVDITWPDGRRTASRLSDPRPATTARR</sequence>
<organism evidence="2 3">
    <name type="scientific">Agromyces intestinalis</name>
    <dbReference type="NCBI Taxonomy" id="2592652"/>
    <lineage>
        <taxon>Bacteria</taxon>
        <taxon>Bacillati</taxon>
        <taxon>Actinomycetota</taxon>
        <taxon>Actinomycetes</taxon>
        <taxon>Micrococcales</taxon>
        <taxon>Microbacteriaceae</taxon>
        <taxon>Agromyces</taxon>
    </lineage>
</organism>
<gene>
    <name evidence="2" type="ORF">FLP10_06320</name>
</gene>
<protein>
    <submittedName>
        <fullName evidence="2">DUF2264 domain-containing protein</fullName>
    </submittedName>
</protein>
<proteinExistence type="predicted"/>
<evidence type="ECO:0000259" key="1">
    <source>
        <dbReference type="Pfam" id="PF10022"/>
    </source>
</evidence>
<dbReference type="EMBL" id="CP043505">
    <property type="protein sequence ID" value="QEO14080.1"/>
    <property type="molecule type" value="Genomic_DNA"/>
</dbReference>
<accession>A0A5C1YF50</accession>
<dbReference type="Pfam" id="PF10022">
    <property type="entry name" value="DUF2264"/>
    <property type="match status" value="1"/>
</dbReference>